<comment type="caution">
    <text evidence="2">The sequence shown here is derived from an EMBL/GenBank/DDBJ whole genome shotgun (WGS) entry which is preliminary data.</text>
</comment>
<evidence type="ECO:0000313" key="3">
    <source>
        <dbReference type="Proteomes" id="UP000823561"/>
    </source>
</evidence>
<sequence length="91" mass="10212">MAARPNSKTGRGSKRKAEDHDLKEDAPSLDNKKEKPEDVEKPRHHSFEVTLVDAGKETCLWTGIKKGPPAKLRFPDPEEVVSVLKEARHSK</sequence>
<dbReference type="AlphaFoldDB" id="A0AAV6FLE0"/>
<gene>
    <name evidence="2" type="ORF">AALO_G00265720</name>
</gene>
<evidence type="ECO:0008006" key="4">
    <source>
        <dbReference type="Google" id="ProtNLM"/>
    </source>
</evidence>
<keyword evidence="3" id="KW-1185">Reference proteome</keyword>
<proteinExistence type="predicted"/>
<evidence type="ECO:0000256" key="1">
    <source>
        <dbReference type="SAM" id="MobiDB-lite"/>
    </source>
</evidence>
<feature type="compositionally biased region" description="Basic and acidic residues" evidence="1">
    <location>
        <begin position="15"/>
        <end position="46"/>
    </location>
</feature>
<feature type="region of interest" description="Disordered" evidence="1">
    <location>
        <begin position="1"/>
        <end position="46"/>
    </location>
</feature>
<reference evidence="2" key="1">
    <citation type="submission" date="2020-10" db="EMBL/GenBank/DDBJ databases">
        <title>Chromosome-scale genome assembly of the Allis shad, Alosa alosa.</title>
        <authorList>
            <person name="Margot Z."/>
            <person name="Christophe K."/>
            <person name="Cabau C."/>
            <person name="Louis A."/>
            <person name="Berthelot C."/>
            <person name="Parey E."/>
            <person name="Roest Crollius H."/>
            <person name="Montfort J."/>
            <person name="Robinson-Rechavi M."/>
            <person name="Bucao C."/>
            <person name="Bouchez O."/>
            <person name="Gislard M."/>
            <person name="Lluch J."/>
            <person name="Milhes M."/>
            <person name="Lampietro C."/>
            <person name="Lopez Roques C."/>
            <person name="Donnadieu C."/>
            <person name="Braasch I."/>
            <person name="Desvignes T."/>
            <person name="Postlethwait J."/>
            <person name="Bobe J."/>
            <person name="Guiguen Y."/>
        </authorList>
    </citation>
    <scope>NUCLEOTIDE SEQUENCE</scope>
    <source>
        <strain evidence="2">M-15738</strain>
        <tissue evidence="2">Blood</tissue>
    </source>
</reference>
<feature type="compositionally biased region" description="Polar residues" evidence="1">
    <location>
        <begin position="1"/>
        <end position="10"/>
    </location>
</feature>
<name>A0AAV6FLE0_9TELE</name>
<accession>A0AAV6FLE0</accession>
<protein>
    <recommendedName>
        <fullName evidence="4">Selenoprotein H</fullName>
    </recommendedName>
</protein>
<evidence type="ECO:0000313" key="2">
    <source>
        <dbReference type="EMBL" id="KAG5263520.1"/>
    </source>
</evidence>
<organism evidence="2 3">
    <name type="scientific">Alosa alosa</name>
    <name type="common">allis shad</name>
    <dbReference type="NCBI Taxonomy" id="278164"/>
    <lineage>
        <taxon>Eukaryota</taxon>
        <taxon>Metazoa</taxon>
        <taxon>Chordata</taxon>
        <taxon>Craniata</taxon>
        <taxon>Vertebrata</taxon>
        <taxon>Euteleostomi</taxon>
        <taxon>Actinopterygii</taxon>
        <taxon>Neopterygii</taxon>
        <taxon>Teleostei</taxon>
        <taxon>Clupei</taxon>
        <taxon>Clupeiformes</taxon>
        <taxon>Clupeoidei</taxon>
        <taxon>Clupeidae</taxon>
        <taxon>Alosa</taxon>
    </lineage>
</organism>
<dbReference type="Proteomes" id="UP000823561">
    <property type="component" value="Chromosome 21"/>
</dbReference>
<dbReference type="EMBL" id="JADWDJ010000021">
    <property type="protein sequence ID" value="KAG5263520.1"/>
    <property type="molecule type" value="Genomic_DNA"/>
</dbReference>